<keyword evidence="3" id="KW-1185">Reference proteome</keyword>
<sequence length="152" mass="16596">MAVEDVRSFFTEKGLADPVFELSTSSATVDLAASAIGVEPGRIAKTLAFRLKEKDILIVAKGDAKIDNKKYKQHFKTKAKMLTFEEVEAVTGHPVGGVCPFGLKTPLEIYIDQSIRQFETVYPAAGSKYAALEITPTEIVELTGAVWIDICE</sequence>
<gene>
    <name evidence="2" type="ORF">SAMN02745975_03579</name>
</gene>
<dbReference type="GO" id="GO:0002161">
    <property type="term" value="F:aminoacyl-tRNA deacylase activity"/>
    <property type="evidence" value="ECO:0007669"/>
    <property type="project" value="InterPro"/>
</dbReference>
<dbReference type="CDD" id="cd04333">
    <property type="entry name" value="ProX_deacylase"/>
    <property type="match status" value="1"/>
</dbReference>
<evidence type="ECO:0000259" key="1">
    <source>
        <dbReference type="Pfam" id="PF04073"/>
    </source>
</evidence>
<reference evidence="3" key="1">
    <citation type="submission" date="2016-11" db="EMBL/GenBank/DDBJ databases">
        <authorList>
            <person name="Varghese N."/>
            <person name="Submissions S."/>
        </authorList>
    </citation>
    <scope>NUCLEOTIDE SEQUENCE [LARGE SCALE GENOMIC DNA]</scope>
    <source>
        <strain evidence="3">DSM 17957</strain>
    </source>
</reference>
<dbReference type="Pfam" id="PF04073">
    <property type="entry name" value="tRNA_edit"/>
    <property type="match status" value="1"/>
</dbReference>
<name>A0A1M6PHB7_9FIRM</name>
<dbReference type="RefSeq" id="WP_110942556.1">
    <property type="nucleotide sequence ID" value="NZ_FQZV01000070.1"/>
</dbReference>
<dbReference type="Gene3D" id="3.90.960.10">
    <property type="entry name" value="YbaK/aminoacyl-tRNA synthetase-associated domain"/>
    <property type="match status" value="1"/>
</dbReference>
<evidence type="ECO:0000313" key="2">
    <source>
        <dbReference type="EMBL" id="SHK07323.1"/>
    </source>
</evidence>
<dbReference type="InterPro" id="IPR036754">
    <property type="entry name" value="YbaK/aa-tRNA-synt-asso_dom_sf"/>
</dbReference>
<dbReference type="AlphaFoldDB" id="A0A1M6PHB7"/>
<protein>
    <submittedName>
        <fullName evidence="2">Cys-tRNA(Pro) deacylase</fullName>
    </submittedName>
</protein>
<feature type="domain" description="YbaK/aminoacyl-tRNA synthetase-associated" evidence="1">
    <location>
        <begin position="27"/>
        <end position="141"/>
    </location>
</feature>
<dbReference type="EMBL" id="FQZV01000070">
    <property type="protein sequence ID" value="SHK07323.1"/>
    <property type="molecule type" value="Genomic_DNA"/>
</dbReference>
<dbReference type="PANTHER" id="PTHR30411">
    <property type="entry name" value="CYTOPLASMIC PROTEIN"/>
    <property type="match status" value="1"/>
</dbReference>
<organism evidence="2 3">
    <name type="scientific">Geosporobacter subterraneus DSM 17957</name>
    <dbReference type="NCBI Taxonomy" id="1121919"/>
    <lineage>
        <taxon>Bacteria</taxon>
        <taxon>Bacillati</taxon>
        <taxon>Bacillota</taxon>
        <taxon>Clostridia</taxon>
        <taxon>Peptostreptococcales</taxon>
        <taxon>Thermotaleaceae</taxon>
        <taxon>Geosporobacter</taxon>
    </lineage>
</organism>
<dbReference type="SUPFAM" id="SSF55826">
    <property type="entry name" value="YbaK/ProRS associated domain"/>
    <property type="match status" value="1"/>
</dbReference>
<accession>A0A1M6PHB7</accession>
<dbReference type="InterPro" id="IPR007214">
    <property type="entry name" value="YbaK/aa-tRNA-synth-assoc-dom"/>
</dbReference>
<dbReference type="STRING" id="1121919.SAMN02745975_03579"/>
<dbReference type="OrthoDB" id="9798760at2"/>
<evidence type="ECO:0000313" key="3">
    <source>
        <dbReference type="Proteomes" id="UP000184536"/>
    </source>
</evidence>
<dbReference type="PANTHER" id="PTHR30411:SF1">
    <property type="entry name" value="CYTOPLASMIC PROTEIN"/>
    <property type="match status" value="1"/>
</dbReference>
<proteinExistence type="predicted"/>
<dbReference type="Proteomes" id="UP000184536">
    <property type="component" value="Unassembled WGS sequence"/>
</dbReference>